<protein>
    <recommendedName>
        <fullName evidence="3">Cytosolic protein</fullName>
    </recommendedName>
</protein>
<organism evidence="1 2">
    <name type="scientific">Bacillus mesophilus</name>
    <dbReference type="NCBI Taxonomy" id="1808955"/>
    <lineage>
        <taxon>Bacteria</taxon>
        <taxon>Bacillati</taxon>
        <taxon>Bacillota</taxon>
        <taxon>Bacilli</taxon>
        <taxon>Bacillales</taxon>
        <taxon>Bacillaceae</taxon>
        <taxon>Bacillus</taxon>
    </lineage>
</organism>
<dbReference type="InterPro" id="IPR046152">
    <property type="entry name" value="DUF6154"/>
</dbReference>
<name>A0A6M0Q6V0_9BACI</name>
<proteinExistence type="predicted"/>
<reference evidence="1 2" key="1">
    <citation type="submission" date="2020-02" db="EMBL/GenBank/DDBJ databases">
        <title>Bacillus aquiflavi sp. nov., isolated from yellow water of strong flavor Chinese baijiu in Yibin region of China.</title>
        <authorList>
            <person name="Xie J."/>
        </authorList>
    </citation>
    <scope>NUCLEOTIDE SEQUENCE [LARGE SCALE GENOMIC DNA]</scope>
    <source>
        <strain evidence="1 2">SA4</strain>
    </source>
</reference>
<gene>
    <name evidence="1" type="ORF">G4D63_09605</name>
</gene>
<dbReference type="EMBL" id="JAAIWM010000002">
    <property type="protein sequence ID" value="NEY72003.1"/>
    <property type="molecule type" value="Genomic_DNA"/>
</dbReference>
<evidence type="ECO:0000313" key="2">
    <source>
        <dbReference type="Proteomes" id="UP000481043"/>
    </source>
</evidence>
<evidence type="ECO:0000313" key="1">
    <source>
        <dbReference type="EMBL" id="NEY72003.1"/>
    </source>
</evidence>
<comment type="caution">
    <text evidence="1">The sequence shown here is derived from an EMBL/GenBank/DDBJ whole genome shotgun (WGS) entry which is preliminary data.</text>
</comment>
<sequence>MKLVDELYEMYKHHFTGDEEDVDIIAFSVLEQLNRKNMFNLLSELEDQELYDLVGLYLIEGLKGKLAKEGLLPMKDVSQEKRTIH</sequence>
<dbReference type="Proteomes" id="UP000481043">
    <property type="component" value="Unassembled WGS sequence"/>
</dbReference>
<keyword evidence="2" id="KW-1185">Reference proteome</keyword>
<accession>A0A6M0Q6V0</accession>
<dbReference type="AlphaFoldDB" id="A0A6M0Q6V0"/>
<evidence type="ECO:0008006" key="3">
    <source>
        <dbReference type="Google" id="ProtNLM"/>
    </source>
</evidence>
<dbReference type="RefSeq" id="WP_163179412.1">
    <property type="nucleotide sequence ID" value="NZ_JAFBEW010000002.1"/>
</dbReference>
<dbReference type="Pfam" id="PF19651">
    <property type="entry name" value="DUF6154"/>
    <property type="match status" value="1"/>
</dbReference>